<name>A0A067CTL2_SAPPC</name>
<evidence type="ECO:0000313" key="10">
    <source>
        <dbReference type="Proteomes" id="UP000030745"/>
    </source>
</evidence>
<dbReference type="PANTHER" id="PTHR43731:SF14">
    <property type="entry name" value="PRESENILIN-ASSOCIATED RHOMBOID-LIKE PROTEIN, MITOCHONDRIAL"/>
    <property type="match status" value="1"/>
</dbReference>
<comment type="similarity">
    <text evidence="2">Belongs to the peptidase S54 family.</text>
</comment>
<dbReference type="VEuPathDB" id="FungiDB:SPRG_05309"/>
<dbReference type="InterPro" id="IPR035952">
    <property type="entry name" value="Rhomboid-like_sf"/>
</dbReference>
<feature type="transmembrane region" description="Helical" evidence="7">
    <location>
        <begin position="183"/>
        <end position="202"/>
    </location>
</feature>
<keyword evidence="4" id="KW-0378">Hydrolase</keyword>
<feature type="transmembrane region" description="Helical" evidence="7">
    <location>
        <begin position="49"/>
        <end position="68"/>
    </location>
</feature>
<evidence type="ECO:0000256" key="5">
    <source>
        <dbReference type="ARBA" id="ARBA00022989"/>
    </source>
</evidence>
<comment type="subcellular location">
    <subcellularLocation>
        <location evidence="1">Membrane</location>
        <topology evidence="1">Multi-pass membrane protein</topology>
    </subcellularLocation>
</comment>
<dbReference type="Proteomes" id="UP000030745">
    <property type="component" value="Unassembled WGS sequence"/>
</dbReference>
<feature type="domain" description="Peptidase S54 rhomboid" evidence="8">
    <location>
        <begin position="91"/>
        <end position="230"/>
    </location>
</feature>
<dbReference type="EMBL" id="KK583203">
    <property type="protein sequence ID" value="KDO30117.1"/>
    <property type="molecule type" value="Genomic_DNA"/>
</dbReference>
<feature type="transmembrane region" description="Helical" evidence="7">
    <location>
        <begin position="156"/>
        <end position="176"/>
    </location>
</feature>
<evidence type="ECO:0000259" key="8">
    <source>
        <dbReference type="Pfam" id="PF01694"/>
    </source>
</evidence>
<feature type="transmembrane region" description="Helical" evidence="7">
    <location>
        <begin position="100"/>
        <end position="120"/>
    </location>
</feature>
<keyword evidence="5 7" id="KW-1133">Transmembrane helix</keyword>
<dbReference type="OrthoDB" id="418595at2759"/>
<evidence type="ECO:0000256" key="1">
    <source>
        <dbReference type="ARBA" id="ARBA00004141"/>
    </source>
</evidence>
<dbReference type="Pfam" id="PF01694">
    <property type="entry name" value="Rhomboid"/>
    <property type="match status" value="1"/>
</dbReference>
<evidence type="ECO:0000256" key="2">
    <source>
        <dbReference type="ARBA" id="ARBA00009045"/>
    </source>
</evidence>
<keyword evidence="10" id="KW-1185">Reference proteome</keyword>
<dbReference type="STRING" id="695850.A0A067CTL2"/>
<evidence type="ECO:0000256" key="4">
    <source>
        <dbReference type="ARBA" id="ARBA00022801"/>
    </source>
</evidence>
<evidence type="ECO:0000256" key="6">
    <source>
        <dbReference type="ARBA" id="ARBA00023136"/>
    </source>
</evidence>
<gene>
    <name evidence="9" type="ORF">SPRG_05309</name>
</gene>
<dbReference type="KEGG" id="spar:SPRG_05309"/>
<protein>
    <recommendedName>
        <fullName evidence="8">Peptidase S54 rhomboid domain-containing protein</fullName>
    </recommendedName>
</protein>
<evidence type="ECO:0000256" key="3">
    <source>
        <dbReference type="ARBA" id="ARBA00022692"/>
    </source>
</evidence>
<dbReference type="SUPFAM" id="SSF144091">
    <property type="entry name" value="Rhomboid-like"/>
    <property type="match status" value="1"/>
</dbReference>
<evidence type="ECO:0000256" key="7">
    <source>
        <dbReference type="SAM" id="Phobius"/>
    </source>
</evidence>
<reference evidence="9 10" key="1">
    <citation type="journal article" date="2013" name="PLoS Genet.">
        <title>Distinctive expansion of potential virulence genes in the genome of the oomycete fish pathogen Saprolegnia parasitica.</title>
        <authorList>
            <person name="Jiang R.H."/>
            <person name="de Bruijn I."/>
            <person name="Haas B.J."/>
            <person name="Belmonte R."/>
            <person name="Lobach L."/>
            <person name="Christie J."/>
            <person name="van den Ackerveken G."/>
            <person name="Bottin A."/>
            <person name="Bulone V."/>
            <person name="Diaz-Moreno S.M."/>
            <person name="Dumas B."/>
            <person name="Fan L."/>
            <person name="Gaulin E."/>
            <person name="Govers F."/>
            <person name="Grenville-Briggs L.J."/>
            <person name="Horner N.R."/>
            <person name="Levin J.Z."/>
            <person name="Mammella M."/>
            <person name="Meijer H.J."/>
            <person name="Morris P."/>
            <person name="Nusbaum C."/>
            <person name="Oome S."/>
            <person name="Phillips A.J."/>
            <person name="van Rooyen D."/>
            <person name="Rzeszutek E."/>
            <person name="Saraiva M."/>
            <person name="Secombes C.J."/>
            <person name="Seidl M.F."/>
            <person name="Snel B."/>
            <person name="Stassen J.H."/>
            <person name="Sykes S."/>
            <person name="Tripathy S."/>
            <person name="van den Berg H."/>
            <person name="Vega-Arreguin J.C."/>
            <person name="Wawra S."/>
            <person name="Young S.K."/>
            <person name="Zeng Q."/>
            <person name="Dieguez-Uribeondo J."/>
            <person name="Russ C."/>
            <person name="Tyler B.M."/>
            <person name="van West P."/>
        </authorList>
    </citation>
    <scope>NUCLEOTIDE SEQUENCE [LARGE SCALE GENOMIC DNA]</scope>
    <source>
        <strain evidence="9 10">CBS 223.65</strain>
    </source>
</reference>
<feature type="transmembrane region" description="Helical" evidence="7">
    <location>
        <begin position="214"/>
        <end position="231"/>
    </location>
</feature>
<dbReference type="PANTHER" id="PTHR43731">
    <property type="entry name" value="RHOMBOID PROTEASE"/>
    <property type="match status" value="1"/>
</dbReference>
<dbReference type="InterPro" id="IPR050925">
    <property type="entry name" value="Rhomboid_protease_S54"/>
</dbReference>
<proteinExistence type="inferred from homology"/>
<dbReference type="GO" id="GO:0016020">
    <property type="term" value="C:membrane"/>
    <property type="evidence" value="ECO:0007669"/>
    <property type="project" value="UniProtKB-SubCell"/>
</dbReference>
<dbReference type="Gene3D" id="1.20.1540.10">
    <property type="entry name" value="Rhomboid-like"/>
    <property type="match status" value="1"/>
</dbReference>
<dbReference type="OMA" id="IYIMAIV"/>
<keyword evidence="3 7" id="KW-0812">Transmembrane</keyword>
<dbReference type="GO" id="GO:0004252">
    <property type="term" value="F:serine-type endopeptidase activity"/>
    <property type="evidence" value="ECO:0007669"/>
    <property type="project" value="InterPro"/>
</dbReference>
<organism evidence="9 10">
    <name type="scientific">Saprolegnia parasitica (strain CBS 223.65)</name>
    <dbReference type="NCBI Taxonomy" id="695850"/>
    <lineage>
        <taxon>Eukaryota</taxon>
        <taxon>Sar</taxon>
        <taxon>Stramenopiles</taxon>
        <taxon>Oomycota</taxon>
        <taxon>Saprolegniomycetes</taxon>
        <taxon>Saprolegniales</taxon>
        <taxon>Saprolegniaceae</taxon>
        <taxon>Saprolegnia</taxon>
    </lineage>
</organism>
<sequence length="241" mass="26482">MSLSMFAKRGLGRLAPPATKSFLPHRAPAIPTRSFTSRRSVLDRIDPDHALYGVLGLNGAVFLMWQTAQTREKKTFMVENFTTSLMHLKAGRFHTLVTSAFSQMSTSHFFMNGVGLYFFGREVSHMIGAKRFLGLYLGSAVVASLCQIAYDTYERRHSIMLGASGAVNAITSFYICAFPHSTIYIMAIVPLPAYVAGGLFILRDLWGASTGGNSVGNVAHLGGAACGFLFFRRYAALRRYL</sequence>
<dbReference type="RefSeq" id="XP_012199296.1">
    <property type="nucleotide sequence ID" value="XM_012343906.1"/>
</dbReference>
<accession>A0A067CTL2</accession>
<dbReference type="InterPro" id="IPR022764">
    <property type="entry name" value="Peptidase_S54_rhomboid_dom"/>
</dbReference>
<dbReference type="AlphaFoldDB" id="A0A067CTL2"/>
<feature type="transmembrane region" description="Helical" evidence="7">
    <location>
        <begin position="132"/>
        <end position="150"/>
    </location>
</feature>
<keyword evidence="6 7" id="KW-0472">Membrane</keyword>
<evidence type="ECO:0000313" key="9">
    <source>
        <dbReference type="EMBL" id="KDO30117.1"/>
    </source>
</evidence>
<dbReference type="GeneID" id="24127708"/>